<dbReference type="GO" id="GO:0016757">
    <property type="term" value="F:glycosyltransferase activity"/>
    <property type="evidence" value="ECO:0007669"/>
    <property type="project" value="InterPro"/>
</dbReference>
<dbReference type="KEGG" id="nae:BHE16_04800"/>
<reference evidence="1 2" key="1">
    <citation type="submission" date="2016-11" db="EMBL/GenBank/DDBJ databases">
        <title>Genome sequencing of Zhihengliuella aestuarii B18 antagonistic to Plasmodiophora brassicae.</title>
        <authorList>
            <person name="Luo Y."/>
        </authorList>
    </citation>
    <scope>NUCLEOTIDE SEQUENCE [LARGE SCALE GENOMIC DNA]</scope>
    <source>
        <strain evidence="1 2">B18</strain>
    </source>
</reference>
<dbReference type="EMBL" id="CP018135">
    <property type="protein sequence ID" value="APF40448.1"/>
    <property type="molecule type" value="Genomic_DNA"/>
</dbReference>
<protein>
    <recommendedName>
        <fullName evidence="3">Capsular biosynthesis protein</fullName>
    </recommendedName>
</protein>
<evidence type="ECO:0000313" key="1">
    <source>
        <dbReference type="EMBL" id="APF40448.1"/>
    </source>
</evidence>
<gene>
    <name evidence="1" type="ORF">BHE16_04800</name>
</gene>
<keyword evidence="2" id="KW-1185">Reference proteome</keyword>
<proteinExistence type="predicted"/>
<evidence type="ECO:0000313" key="2">
    <source>
        <dbReference type="Proteomes" id="UP000183530"/>
    </source>
</evidence>
<evidence type="ECO:0008006" key="3">
    <source>
        <dbReference type="Google" id="ProtNLM"/>
    </source>
</evidence>
<dbReference type="Gene3D" id="3.90.550.20">
    <property type="match status" value="1"/>
</dbReference>
<dbReference type="InterPro" id="IPR029044">
    <property type="entry name" value="Nucleotide-diphossugar_trans"/>
</dbReference>
<dbReference type="STRING" id="556325.BHE16_04800"/>
<dbReference type="InterPro" id="IPR008441">
    <property type="entry name" value="AfumC-like_glycosyl_Trfase"/>
</dbReference>
<dbReference type="SUPFAM" id="SSF53448">
    <property type="entry name" value="Nucleotide-diphospho-sugar transferases"/>
    <property type="match status" value="1"/>
</dbReference>
<organism evidence="1 2">
    <name type="scientific">Neomicrococcus aestuarii</name>
    <dbReference type="NCBI Taxonomy" id="556325"/>
    <lineage>
        <taxon>Bacteria</taxon>
        <taxon>Bacillati</taxon>
        <taxon>Actinomycetota</taxon>
        <taxon>Actinomycetes</taxon>
        <taxon>Micrococcales</taxon>
        <taxon>Micrococcaceae</taxon>
        <taxon>Neomicrococcus</taxon>
    </lineage>
</organism>
<name>A0A1L2ZN44_9MICC</name>
<dbReference type="Proteomes" id="UP000183530">
    <property type="component" value="Chromosome"/>
</dbReference>
<dbReference type="Pfam" id="PF05704">
    <property type="entry name" value="Caps_synth"/>
    <property type="match status" value="1"/>
</dbReference>
<dbReference type="AlphaFoldDB" id="A0A1L2ZN44"/>
<sequence>MISLLPRSLNFLRSMKHQAHIALNSSLRLKDKRYRFVSKLTPYFYESQKYEEDIYGVRFPNSSTFPVNHLAFHPMGEKQPSLSAPNQLFMIWAGDNALPPNRLRSIEVIREFNLDLNVHLVTPNNLNEFVLPEHPLHKAYEKLSFIHRSDYLRAYLMHHHGGAYMDIKPMTVPWKPVIESLNADIDLWAAGPSEISSFNTSPAFGPLGIDQRKHFSRILFQSAFAFKPGSSWTEEWLDEVERRLSYFDNLLDTRRPKQPFGLNPEYPIPWSSIHGYVFGPLALKYSSRSTIASDMKFSIGPNGYR</sequence>
<accession>A0A1L2ZN44</accession>